<evidence type="ECO:0000313" key="2">
    <source>
        <dbReference type="EMBL" id="KAF1799227.1"/>
    </source>
</evidence>
<dbReference type="AlphaFoldDB" id="A0A8H4BBJ4"/>
<gene>
    <name evidence="2" type="ORF">FB192DRAFT_1476246</name>
</gene>
<dbReference type="EMBL" id="JAAECE010000007">
    <property type="protein sequence ID" value="KAF1799227.1"/>
    <property type="molecule type" value="Genomic_DNA"/>
</dbReference>
<organism evidence="2 3">
    <name type="scientific">Mucor circinelloides f. lusitanicus</name>
    <name type="common">Mucor racemosus var. lusitanicus</name>
    <dbReference type="NCBI Taxonomy" id="29924"/>
    <lineage>
        <taxon>Eukaryota</taxon>
        <taxon>Fungi</taxon>
        <taxon>Fungi incertae sedis</taxon>
        <taxon>Mucoromycota</taxon>
        <taxon>Mucoromycotina</taxon>
        <taxon>Mucoromycetes</taxon>
        <taxon>Mucorales</taxon>
        <taxon>Mucorineae</taxon>
        <taxon>Mucoraceae</taxon>
        <taxon>Mucor</taxon>
    </lineage>
</organism>
<evidence type="ECO:0000256" key="1">
    <source>
        <dbReference type="SAM" id="MobiDB-lite"/>
    </source>
</evidence>
<comment type="caution">
    <text evidence="2">The sequence shown here is derived from an EMBL/GenBank/DDBJ whole genome shotgun (WGS) entry which is preliminary data.</text>
</comment>
<accession>A0A8H4BBJ4</accession>
<sequence>MNPLLLVHTYTSTTPMDALPEHFRHFDYNNGTQLLDGVTKSFLNMDAWVAQELQRIVDNQIPRNCYSYEALIAVIEGVNQGEHCSVICARPQPANAPTLHEASQCCMNQCTSKNNNTKTLASQEEQPSVLQSKEDPSTNTKKRLTNDTLAKLATINTHHVTRKNLTMAFMKLVFYCCRQHKPIHFYLQRHRKPLELMIELENMCDTYSSWSSLHSENYTAAIKDGVIRVQQRLHCILFGEQIPLIDKLVCPWTLISVWAQHGNQLDHSHHEQLKKWIEFGVFCYRAAKKACGMNDAWTQRQ</sequence>
<feature type="region of interest" description="Disordered" evidence="1">
    <location>
        <begin position="119"/>
        <end position="143"/>
    </location>
</feature>
<evidence type="ECO:0000313" key="3">
    <source>
        <dbReference type="Proteomes" id="UP000469890"/>
    </source>
</evidence>
<protein>
    <submittedName>
        <fullName evidence="2">Uncharacterized protein</fullName>
    </submittedName>
</protein>
<name>A0A8H4BBJ4_MUCCL</name>
<feature type="compositionally biased region" description="Polar residues" evidence="1">
    <location>
        <begin position="119"/>
        <end position="131"/>
    </location>
</feature>
<reference evidence="2 3" key="1">
    <citation type="submission" date="2019-09" db="EMBL/GenBank/DDBJ databases">
        <authorList>
            <consortium name="DOE Joint Genome Institute"/>
            <person name="Mondo S.J."/>
            <person name="Navarro-Mendoza M.I."/>
            <person name="Perez-Arques C."/>
            <person name="Panchal S."/>
            <person name="Nicolas F.E."/>
            <person name="Ganguly P."/>
            <person name="Pangilinan J."/>
            <person name="Grigoriev I."/>
            <person name="Heitman J."/>
            <person name="Sanya K."/>
            <person name="Garre V."/>
        </authorList>
    </citation>
    <scope>NUCLEOTIDE SEQUENCE [LARGE SCALE GENOMIC DNA]</scope>
    <source>
        <strain evidence="2 3">MU402</strain>
    </source>
</reference>
<proteinExistence type="predicted"/>
<dbReference type="Proteomes" id="UP000469890">
    <property type="component" value="Unassembled WGS sequence"/>
</dbReference>